<comment type="function">
    <text evidence="2">Pyridoxal 5'-phosphate (PLP)-binding protein, which is involved in PLP homeostasis.</text>
</comment>
<dbReference type="NCBIfam" id="TIGR00044">
    <property type="entry name" value="YggS family pyridoxal phosphate-dependent enzyme"/>
    <property type="match status" value="1"/>
</dbReference>
<accession>A0A4R4AL39</accession>
<evidence type="ECO:0000313" key="7">
    <source>
        <dbReference type="Proteomes" id="UP000295247"/>
    </source>
</evidence>
<evidence type="ECO:0000256" key="3">
    <source>
        <dbReference type="PIRSR" id="PIRSR004848-1"/>
    </source>
</evidence>
<reference evidence="6 7" key="1">
    <citation type="submission" date="2019-03" db="EMBL/GenBank/DDBJ databases">
        <title>Genomic Encyclopedia of Type Strains, Phase IV (KMG-IV): sequencing the most valuable type-strain genomes for metagenomic binning, comparative biology and taxonomic classification.</title>
        <authorList>
            <person name="Goeker M."/>
        </authorList>
    </citation>
    <scope>NUCLEOTIDE SEQUENCE [LARGE SCALE GENOMIC DNA]</scope>
    <source>
        <strain evidence="6 7">DSM 203</strain>
    </source>
</reference>
<sequence length="231" mass="24639">MTQETIDTRLQQVQSRIQAAAARAGRDPATIALLAVSKKQPLAAIAAAHEAGQRAFGESYVQEALDKITALEAPGIEWHFIGRVQSNKTRQIAAHFDWVHGLCSPDHARRLNDQRPADAAPLNVCIQVNLAGEASKAGLAPEQAAELLALCETLPALRVRGLMTLPPPAEDEAAQRVPFRALRALRDTLASAATPLECLSMGMSGDLEAAILEGSTLVRVGTAVFGPRPYN</sequence>
<dbReference type="FunFam" id="3.20.20.10:FF:000018">
    <property type="entry name" value="Pyridoxal phosphate homeostasis protein"/>
    <property type="match status" value="1"/>
</dbReference>
<feature type="modified residue" description="N6-(pyridoxal phosphate)lysine" evidence="2 3">
    <location>
        <position position="38"/>
    </location>
</feature>
<evidence type="ECO:0000256" key="1">
    <source>
        <dbReference type="ARBA" id="ARBA00022898"/>
    </source>
</evidence>
<comment type="caution">
    <text evidence="6">The sequence shown here is derived from an EMBL/GenBank/DDBJ whole genome shotgun (WGS) entry which is preliminary data.</text>
</comment>
<dbReference type="RefSeq" id="WP_123138986.1">
    <property type="nucleotide sequence ID" value="NZ_NRRH01000001.1"/>
</dbReference>
<proteinExistence type="inferred from homology"/>
<evidence type="ECO:0000256" key="2">
    <source>
        <dbReference type="HAMAP-Rule" id="MF_02087"/>
    </source>
</evidence>
<dbReference type="AlphaFoldDB" id="A0A4R4AL39"/>
<dbReference type="EMBL" id="SMDC01000001">
    <property type="protein sequence ID" value="TCW39985.1"/>
    <property type="molecule type" value="Genomic_DNA"/>
</dbReference>
<keyword evidence="1 2" id="KW-0663">Pyridoxal phosphate</keyword>
<comment type="similarity">
    <text evidence="2 4">Belongs to the pyridoxal phosphate-binding protein YggS/PROSC family.</text>
</comment>
<protein>
    <recommendedName>
        <fullName evidence="2">Pyridoxal phosphate homeostasis protein</fullName>
        <shortName evidence="2">PLP homeostasis protein</shortName>
    </recommendedName>
</protein>
<dbReference type="SUPFAM" id="SSF51419">
    <property type="entry name" value="PLP-binding barrel"/>
    <property type="match status" value="1"/>
</dbReference>
<dbReference type="Proteomes" id="UP000295247">
    <property type="component" value="Unassembled WGS sequence"/>
</dbReference>
<evidence type="ECO:0000256" key="4">
    <source>
        <dbReference type="RuleBase" id="RU004514"/>
    </source>
</evidence>
<dbReference type="Pfam" id="PF01168">
    <property type="entry name" value="Ala_racemase_N"/>
    <property type="match status" value="1"/>
</dbReference>
<dbReference type="InterPro" id="IPR011078">
    <property type="entry name" value="PyrdxlP_homeostasis"/>
</dbReference>
<dbReference type="PROSITE" id="PS01211">
    <property type="entry name" value="UPF0001"/>
    <property type="match status" value="1"/>
</dbReference>
<evidence type="ECO:0000259" key="5">
    <source>
        <dbReference type="Pfam" id="PF01168"/>
    </source>
</evidence>
<comment type="cofactor">
    <cofactor evidence="3">
        <name>pyridoxal 5'-phosphate</name>
        <dbReference type="ChEBI" id="CHEBI:597326"/>
    </cofactor>
</comment>
<dbReference type="InterPro" id="IPR029066">
    <property type="entry name" value="PLP-binding_barrel"/>
</dbReference>
<dbReference type="CDD" id="cd06824">
    <property type="entry name" value="PLPDE_III_Yggs_like"/>
    <property type="match status" value="1"/>
</dbReference>
<dbReference type="GO" id="GO:0030170">
    <property type="term" value="F:pyridoxal phosphate binding"/>
    <property type="evidence" value="ECO:0007669"/>
    <property type="project" value="UniProtKB-UniRule"/>
</dbReference>
<dbReference type="HAMAP" id="MF_02087">
    <property type="entry name" value="PLP_homeostasis"/>
    <property type="match status" value="1"/>
</dbReference>
<feature type="domain" description="Alanine racemase N-terminal" evidence="5">
    <location>
        <begin position="10"/>
        <end position="229"/>
    </location>
</feature>
<dbReference type="PANTHER" id="PTHR10146:SF14">
    <property type="entry name" value="PYRIDOXAL PHOSPHATE HOMEOSTASIS PROTEIN"/>
    <property type="match status" value="1"/>
</dbReference>
<dbReference type="PIRSF" id="PIRSF004848">
    <property type="entry name" value="YBL036c_PLPDEIII"/>
    <property type="match status" value="1"/>
</dbReference>
<name>A0A4R4AL39_MARGR</name>
<dbReference type="PANTHER" id="PTHR10146">
    <property type="entry name" value="PROLINE SYNTHETASE CO-TRANSCRIBED BACTERIAL HOMOLOG PROTEIN"/>
    <property type="match status" value="1"/>
</dbReference>
<dbReference type="InterPro" id="IPR001608">
    <property type="entry name" value="Ala_racemase_N"/>
</dbReference>
<dbReference type="Gene3D" id="3.20.20.10">
    <property type="entry name" value="Alanine racemase"/>
    <property type="match status" value="1"/>
</dbReference>
<gene>
    <name evidence="6" type="ORF">EDC29_101402</name>
</gene>
<evidence type="ECO:0000313" key="6">
    <source>
        <dbReference type="EMBL" id="TCW39985.1"/>
    </source>
</evidence>
<organism evidence="6 7">
    <name type="scientific">Marichromatium gracile</name>
    <name type="common">Chromatium gracile</name>
    <dbReference type="NCBI Taxonomy" id="1048"/>
    <lineage>
        <taxon>Bacteria</taxon>
        <taxon>Pseudomonadati</taxon>
        <taxon>Pseudomonadota</taxon>
        <taxon>Gammaproteobacteria</taxon>
        <taxon>Chromatiales</taxon>
        <taxon>Chromatiaceae</taxon>
        <taxon>Marichromatium</taxon>
    </lineage>
</organism>